<evidence type="ECO:0000313" key="7">
    <source>
        <dbReference type="Proteomes" id="UP000509750"/>
    </source>
</evidence>
<reference evidence="6 7" key="1">
    <citation type="submission" date="2020-07" db="EMBL/GenBank/DDBJ databases">
        <title>Gai3-2, isolated from salt lake.</title>
        <authorList>
            <person name="Cui H."/>
            <person name="Shi X."/>
        </authorList>
    </citation>
    <scope>NUCLEOTIDE SEQUENCE [LARGE SCALE GENOMIC DNA]</scope>
    <source>
        <strain evidence="6 7">Gai3-2</strain>
    </source>
</reference>
<protein>
    <submittedName>
        <fullName evidence="6">IclR family transcriptional regulator</fullName>
    </submittedName>
</protein>
<dbReference type="Pfam" id="PF09339">
    <property type="entry name" value="HTH_IclR"/>
    <property type="match status" value="1"/>
</dbReference>
<evidence type="ECO:0000313" key="6">
    <source>
        <dbReference type="EMBL" id="QLG28972.1"/>
    </source>
</evidence>
<evidence type="ECO:0000259" key="5">
    <source>
        <dbReference type="PROSITE" id="PS51078"/>
    </source>
</evidence>
<evidence type="ECO:0000256" key="1">
    <source>
        <dbReference type="ARBA" id="ARBA00023015"/>
    </source>
</evidence>
<dbReference type="Proteomes" id="UP000509750">
    <property type="component" value="Chromosome"/>
</dbReference>
<keyword evidence="2" id="KW-0238">DNA-binding</keyword>
<dbReference type="GO" id="GO:0003677">
    <property type="term" value="F:DNA binding"/>
    <property type="evidence" value="ECO:0007669"/>
    <property type="project" value="UniProtKB-KW"/>
</dbReference>
<dbReference type="InterPro" id="IPR029016">
    <property type="entry name" value="GAF-like_dom_sf"/>
</dbReference>
<dbReference type="PANTHER" id="PTHR30136">
    <property type="entry name" value="HELIX-TURN-HELIX TRANSCRIPTIONAL REGULATOR, ICLR FAMILY"/>
    <property type="match status" value="1"/>
</dbReference>
<dbReference type="InterPro" id="IPR050707">
    <property type="entry name" value="HTH_MetabolicPath_Reg"/>
</dbReference>
<dbReference type="EMBL" id="CP058529">
    <property type="protein sequence ID" value="QLG28972.1"/>
    <property type="molecule type" value="Genomic_DNA"/>
</dbReference>
<dbReference type="AlphaFoldDB" id="A0A7D5GDH1"/>
<feature type="domain" description="HTH iclR-type" evidence="4">
    <location>
        <begin position="10"/>
        <end position="69"/>
    </location>
</feature>
<evidence type="ECO:0000256" key="3">
    <source>
        <dbReference type="ARBA" id="ARBA00023163"/>
    </source>
</evidence>
<keyword evidence="1" id="KW-0805">Transcription regulation</keyword>
<dbReference type="Gene3D" id="1.10.10.10">
    <property type="entry name" value="Winged helix-like DNA-binding domain superfamily/Winged helix DNA-binding domain"/>
    <property type="match status" value="1"/>
</dbReference>
<keyword evidence="3" id="KW-0804">Transcription</keyword>
<evidence type="ECO:0000256" key="2">
    <source>
        <dbReference type="ARBA" id="ARBA00023125"/>
    </source>
</evidence>
<dbReference type="InterPro" id="IPR036390">
    <property type="entry name" value="WH_DNA-bd_sf"/>
</dbReference>
<dbReference type="GeneID" id="56030396"/>
<name>A0A7D5GDH1_9EURY</name>
<dbReference type="CDD" id="cd00090">
    <property type="entry name" value="HTH_ARSR"/>
    <property type="match status" value="1"/>
</dbReference>
<dbReference type="GO" id="GO:0003700">
    <property type="term" value="F:DNA-binding transcription factor activity"/>
    <property type="evidence" value="ECO:0007669"/>
    <property type="project" value="TreeGrafter"/>
</dbReference>
<dbReference type="OrthoDB" id="14763at2157"/>
<keyword evidence="7" id="KW-1185">Reference proteome</keyword>
<dbReference type="RefSeq" id="WP_179170546.1">
    <property type="nucleotide sequence ID" value="NZ_CP058529.1"/>
</dbReference>
<dbReference type="Pfam" id="PF01614">
    <property type="entry name" value="IclR_C"/>
    <property type="match status" value="1"/>
</dbReference>
<dbReference type="KEGG" id="halg:HUG10_16145"/>
<dbReference type="InterPro" id="IPR011991">
    <property type="entry name" value="ArsR-like_HTH"/>
</dbReference>
<dbReference type="Gene3D" id="3.30.450.40">
    <property type="match status" value="1"/>
</dbReference>
<dbReference type="InterPro" id="IPR036388">
    <property type="entry name" value="WH-like_DNA-bd_sf"/>
</dbReference>
<feature type="domain" description="IclR-ED" evidence="5">
    <location>
        <begin position="70"/>
        <end position="255"/>
    </location>
</feature>
<proteinExistence type="predicted"/>
<accession>A0A7D5GDH1</accession>
<dbReference type="InterPro" id="IPR014757">
    <property type="entry name" value="Tscrpt_reg_IclR_C"/>
</dbReference>
<dbReference type="PANTHER" id="PTHR30136:SF35">
    <property type="entry name" value="HTH-TYPE TRANSCRIPTIONAL REGULATOR RV1719"/>
    <property type="match status" value="1"/>
</dbReference>
<dbReference type="GO" id="GO:0045892">
    <property type="term" value="P:negative regulation of DNA-templated transcription"/>
    <property type="evidence" value="ECO:0007669"/>
    <property type="project" value="TreeGrafter"/>
</dbReference>
<dbReference type="PROSITE" id="PS51077">
    <property type="entry name" value="HTH_ICLR"/>
    <property type="match status" value="1"/>
</dbReference>
<organism evidence="6 7">
    <name type="scientific">Halorarum halophilum</name>
    <dbReference type="NCBI Taxonomy" id="2743090"/>
    <lineage>
        <taxon>Archaea</taxon>
        <taxon>Methanobacteriati</taxon>
        <taxon>Methanobacteriota</taxon>
        <taxon>Stenosarchaea group</taxon>
        <taxon>Halobacteria</taxon>
        <taxon>Halobacteriales</taxon>
        <taxon>Haloferacaceae</taxon>
        <taxon>Halorarum</taxon>
    </lineage>
</organism>
<evidence type="ECO:0000259" key="4">
    <source>
        <dbReference type="PROSITE" id="PS51077"/>
    </source>
</evidence>
<dbReference type="SUPFAM" id="SSF46785">
    <property type="entry name" value="Winged helix' DNA-binding domain"/>
    <property type="match status" value="1"/>
</dbReference>
<dbReference type="SUPFAM" id="SSF55781">
    <property type="entry name" value="GAF domain-like"/>
    <property type="match status" value="1"/>
</dbReference>
<sequence length="255" mass="28350">MDNKDGPKTLQTTATSIEILNLLEAVDGARVSEIADQMETPKSTVHGHLATLKEKKFVIQRGDFYYLGPELLRLGNQVRTRQEGFVLAREFTERLFEEVELRSIFAVEMGGKAVFIHTASGSKMGWMHEQLGNRLYLHNTAVGKAILAEYPKSRVEQILDEWGMPAETENTITDRAALFDELAEVRDQGYAVNRAENIKELHGIGVAATRQSGEVIGGFSVTGPEHSFTGSNREGQLADRVTEIINEYELELALA</sequence>
<gene>
    <name evidence="6" type="ORF">HUG10_16145</name>
</gene>
<dbReference type="SMART" id="SM00346">
    <property type="entry name" value="HTH_ICLR"/>
    <property type="match status" value="1"/>
</dbReference>
<dbReference type="PROSITE" id="PS51078">
    <property type="entry name" value="ICLR_ED"/>
    <property type="match status" value="1"/>
</dbReference>
<dbReference type="InterPro" id="IPR005471">
    <property type="entry name" value="Tscrpt_reg_IclR_N"/>
</dbReference>